<evidence type="ECO:0000313" key="3">
    <source>
        <dbReference type="Proteomes" id="UP000029981"/>
    </source>
</evidence>
<accession>A0A0A0LRU4</accession>
<proteinExistence type="predicted"/>
<organism evidence="2 3">
    <name type="scientific">Cucumis sativus</name>
    <name type="common">Cucumber</name>
    <dbReference type="NCBI Taxonomy" id="3659"/>
    <lineage>
        <taxon>Eukaryota</taxon>
        <taxon>Viridiplantae</taxon>
        <taxon>Streptophyta</taxon>
        <taxon>Embryophyta</taxon>
        <taxon>Tracheophyta</taxon>
        <taxon>Spermatophyta</taxon>
        <taxon>Magnoliopsida</taxon>
        <taxon>eudicotyledons</taxon>
        <taxon>Gunneridae</taxon>
        <taxon>Pentapetalae</taxon>
        <taxon>rosids</taxon>
        <taxon>fabids</taxon>
        <taxon>Cucurbitales</taxon>
        <taxon>Cucurbitaceae</taxon>
        <taxon>Benincaseae</taxon>
        <taxon>Cucumis</taxon>
    </lineage>
</organism>
<dbReference type="EMBL" id="CM002923">
    <property type="protein sequence ID" value="KGN62741.1"/>
    <property type="molecule type" value="Genomic_DNA"/>
</dbReference>
<dbReference type="Gramene" id="KGN62741">
    <property type="protein sequence ID" value="KGN62741"/>
    <property type="gene ID" value="Csa_2G370415"/>
</dbReference>
<reference evidence="2 3" key="2">
    <citation type="journal article" date="2009" name="PLoS ONE">
        <title>An integrated genetic and cytogenetic map of the cucumber genome.</title>
        <authorList>
            <person name="Ren Y."/>
            <person name="Zhang Z."/>
            <person name="Liu J."/>
            <person name="Staub J.E."/>
            <person name="Han Y."/>
            <person name="Cheng Z."/>
            <person name="Li X."/>
            <person name="Lu J."/>
            <person name="Miao H."/>
            <person name="Kang H."/>
            <person name="Xie B."/>
            <person name="Gu X."/>
            <person name="Wang X."/>
            <person name="Du Y."/>
            <person name="Jin W."/>
            <person name="Huang S."/>
        </authorList>
    </citation>
    <scope>NUCLEOTIDE SEQUENCE [LARGE SCALE GENOMIC DNA]</scope>
    <source>
        <strain evidence="3">cv. 9930</strain>
    </source>
</reference>
<evidence type="ECO:0000256" key="1">
    <source>
        <dbReference type="SAM" id="MobiDB-lite"/>
    </source>
</evidence>
<dbReference type="AlphaFoldDB" id="A0A0A0LRU4"/>
<keyword evidence="3" id="KW-1185">Reference proteome</keyword>
<reference evidence="2 3" key="1">
    <citation type="journal article" date="2009" name="Nat. Genet.">
        <title>The genome of the cucumber, Cucumis sativus L.</title>
        <authorList>
            <person name="Huang S."/>
            <person name="Li R."/>
            <person name="Zhang Z."/>
            <person name="Li L."/>
            <person name="Gu X."/>
            <person name="Fan W."/>
            <person name="Lucas W.J."/>
            <person name="Wang X."/>
            <person name="Xie B."/>
            <person name="Ni P."/>
            <person name="Ren Y."/>
            <person name="Zhu H."/>
            <person name="Li J."/>
            <person name="Lin K."/>
            <person name="Jin W."/>
            <person name="Fei Z."/>
            <person name="Li G."/>
            <person name="Staub J."/>
            <person name="Kilian A."/>
            <person name="van der Vossen E.A."/>
            <person name="Wu Y."/>
            <person name="Guo J."/>
            <person name="He J."/>
            <person name="Jia Z."/>
            <person name="Ren Y."/>
            <person name="Tian G."/>
            <person name="Lu Y."/>
            <person name="Ruan J."/>
            <person name="Qian W."/>
            <person name="Wang M."/>
            <person name="Huang Q."/>
            <person name="Li B."/>
            <person name="Xuan Z."/>
            <person name="Cao J."/>
            <person name="Asan"/>
            <person name="Wu Z."/>
            <person name="Zhang J."/>
            <person name="Cai Q."/>
            <person name="Bai Y."/>
            <person name="Zhao B."/>
            <person name="Han Y."/>
            <person name="Li Y."/>
            <person name="Li X."/>
            <person name="Wang S."/>
            <person name="Shi Q."/>
            <person name="Liu S."/>
            <person name="Cho W.K."/>
            <person name="Kim J.Y."/>
            <person name="Xu Y."/>
            <person name="Heller-Uszynska K."/>
            <person name="Miao H."/>
            <person name="Cheng Z."/>
            <person name="Zhang S."/>
            <person name="Wu J."/>
            <person name="Yang Y."/>
            <person name="Kang H."/>
            <person name="Li M."/>
            <person name="Liang H."/>
            <person name="Ren X."/>
            <person name="Shi Z."/>
            <person name="Wen M."/>
            <person name="Jian M."/>
            <person name="Yang H."/>
            <person name="Zhang G."/>
            <person name="Yang Z."/>
            <person name="Chen R."/>
            <person name="Liu S."/>
            <person name="Li J."/>
            <person name="Ma L."/>
            <person name="Liu H."/>
            <person name="Zhou Y."/>
            <person name="Zhao J."/>
            <person name="Fang X."/>
            <person name="Li G."/>
            <person name="Fang L."/>
            <person name="Li Y."/>
            <person name="Liu D."/>
            <person name="Zheng H."/>
            <person name="Zhang Y."/>
            <person name="Qin N."/>
            <person name="Li Z."/>
            <person name="Yang G."/>
            <person name="Yang S."/>
            <person name="Bolund L."/>
            <person name="Kristiansen K."/>
            <person name="Zheng H."/>
            <person name="Li S."/>
            <person name="Zhang X."/>
            <person name="Yang H."/>
            <person name="Wang J."/>
            <person name="Sun R."/>
            <person name="Zhang B."/>
            <person name="Jiang S."/>
            <person name="Wang J."/>
            <person name="Du Y."/>
            <person name="Li S."/>
        </authorList>
    </citation>
    <scope>NUCLEOTIDE SEQUENCE [LARGE SCALE GENOMIC DNA]</scope>
    <source>
        <strain evidence="3">cv. 9930</strain>
    </source>
</reference>
<feature type="region of interest" description="Disordered" evidence="1">
    <location>
        <begin position="1"/>
        <end position="24"/>
    </location>
</feature>
<name>A0A0A0LRU4_CUCSA</name>
<evidence type="ECO:0000313" key="2">
    <source>
        <dbReference type="EMBL" id="KGN62741.1"/>
    </source>
</evidence>
<sequence length="76" mass="8569">MKNSHSVMEMSKKPKRKLTGEAAIGDGKSGSIGKCVGEYQKIEFRRIKQSAITAHNFISKCKHQKQLNPRIIEVQN</sequence>
<protein>
    <submittedName>
        <fullName evidence="2">Uncharacterized protein</fullName>
    </submittedName>
</protein>
<dbReference type="Proteomes" id="UP000029981">
    <property type="component" value="Chromosome 2"/>
</dbReference>
<reference evidence="2 3" key="4">
    <citation type="journal article" date="2011" name="BMC Genomics">
        <title>RNA-Seq improves annotation of protein-coding genes in the cucumber genome.</title>
        <authorList>
            <person name="Li Z."/>
            <person name="Zhang Z."/>
            <person name="Yan P."/>
            <person name="Huang S."/>
            <person name="Fei Z."/>
            <person name="Lin K."/>
        </authorList>
    </citation>
    <scope>NUCLEOTIDE SEQUENCE [LARGE SCALE GENOMIC DNA]</scope>
    <source>
        <strain evidence="3">cv. 9930</strain>
    </source>
</reference>
<reference evidence="2 3" key="3">
    <citation type="journal article" date="2010" name="BMC Genomics">
        <title>Transcriptome sequencing and comparative analysis of cucumber flowers with different sex types.</title>
        <authorList>
            <person name="Guo S."/>
            <person name="Zheng Y."/>
            <person name="Joung J.G."/>
            <person name="Liu S."/>
            <person name="Zhang Z."/>
            <person name="Crasta O.R."/>
            <person name="Sobral B.W."/>
            <person name="Xu Y."/>
            <person name="Huang S."/>
            <person name="Fei Z."/>
        </authorList>
    </citation>
    <scope>NUCLEOTIDE SEQUENCE [LARGE SCALE GENOMIC DNA]</scope>
    <source>
        <strain evidence="3">cv. 9930</strain>
    </source>
</reference>
<gene>
    <name evidence="2" type="ORF">Csa_2G370415</name>
</gene>